<dbReference type="InterPro" id="IPR001932">
    <property type="entry name" value="PPM-type_phosphatase-like_dom"/>
</dbReference>
<feature type="domain" description="PPM-type phosphatase" evidence="1">
    <location>
        <begin position="2"/>
        <end position="242"/>
    </location>
</feature>
<organism evidence="2 3">
    <name type="scientific">Yeguia hominis</name>
    <dbReference type="NCBI Taxonomy" id="2763662"/>
    <lineage>
        <taxon>Bacteria</taxon>
        <taxon>Bacillati</taxon>
        <taxon>Bacillota</taxon>
        <taxon>Clostridia</taxon>
        <taxon>Eubacteriales</taxon>
        <taxon>Yeguiaceae</taxon>
        <taxon>Yeguia</taxon>
    </lineage>
</organism>
<dbReference type="SMART" id="SM00332">
    <property type="entry name" value="PP2Cc"/>
    <property type="match status" value="1"/>
</dbReference>
<accession>A0A926D8Y9</accession>
<name>A0A926D8Y9_9FIRM</name>
<proteinExistence type="predicted"/>
<dbReference type="SMART" id="SM00331">
    <property type="entry name" value="PP2C_SIG"/>
    <property type="match status" value="1"/>
</dbReference>
<keyword evidence="3" id="KW-1185">Reference proteome</keyword>
<comment type="caution">
    <text evidence="2">The sequence shown here is derived from an EMBL/GenBank/DDBJ whole genome shotgun (WGS) entry which is preliminary data.</text>
</comment>
<protein>
    <submittedName>
        <fullName evidence="2">Stp1/IreP family PP2C-type Ser/Thr phosphatase</fullName>
    </submittedName>
</protein>
<dbReference type="Gene3D" id="3.60.40.10">
    <property type="entry name" value="PPM-type phosphatase domain"/>
    <property type="match status" value="1"/>
</dbReference>
<dbReference type="CDD" id="cd00143">
    <property type="entry name" value="PP2Cc"/>
    <property type="match status" value="1"/>
</dbReference>
<dbReference type="NCBIfam" id="NF033484">
    <property type="entry name" value="Stp1_PP2C_phos"/>
    <property type="match status" value="1"/>
</dbReference>
<dbReference type="GO" id="GO:0004722">
    <property type="term" value="F:protein serine/threonine phosphatase activity"/>
    <property type="evidence" value="ECO:0007669"/>
    <property type="project" value="InterPro"/>
</dbReference>
<dbReference type="AlphaFoldDB" id="A0A926D8Y9"/>
<reference evidence="2" key="1">
    <citation type="submission" date="2020-08" db="EMBL/GenBank/DDBJ databases">
        <title>Genome public.</title>
        <authorList>
            <person name="Liu C."/>
            <person name="Sun Q."/>
        </authorList>
    </citation>
    <scope>NUCLEOTIDE SEQUENCE</scope>
    <source>
        <strain evidence="2">NSJ-40</strain>
    </source>
</reference>
<evidence type="ECO:0000313" key="3">
    <source>
        <dbReference type="Proteomes" id="UP000651482"/>
    </source>
</evidence>
<sequence length="245" mass="25949">MQIYKKTDIGLRRTSNQDFCDGGLFADGTGWLIVCDGMGGANGGNIASALAAEEIGNAITDLYEPSMDGAAIRRLLLSAVEGANLSIYDMAQADPKLYGMGTTVVTAILKEDTAHIVHVGDSRAYLITPEAAKQVTVDHSMVQELVDTGNLTPEEAKNHPQKNIITRALGVRPSVNAEYDEVPYRAGDILLACTDGMSAYADEADLYALAQQAQGEQLAEDLVNTAIEGGGSDNITVVLADNRTV</sequence>
<dbReference type="InterPro" id="IPR036457">
    <property type="entry name" value="PPM-type-like_dom_sf"/>
</dbReference>
<dbReference type="InterPro" id="IPR015655">
    <property type="entry name" value="PP2C"/>
</dbReference>
<dbReference type="PANTHER" id="PTHR47992">
    <property type="entry name" value="PROTEIN PHOSPHATASE"/>
    <property type="match status" value="1"/>
</dbReference>
<dbReference type="EMBL" id="JACRSN010000003">
    <property type="protein sequence ID" value="MBC8533009.1"/>
    <property type="molecule type" value="Genomic_DNA"/>
</dbReference>
<gene>
    <name evidence="2" type="ORF">IAG03_03125</name>
</gene>
<evidence type="ECO:0000313" key="2">
    <source>
        <dbReference type="EMBL" id="MBC8533009.1"/>
    </source>
</evidence>
<dbReference type="RefSeq" id="WP_249318287.1">
    <property type="nucleotide sequence ID" value="NZ_JACRSN010000003.1"/>
</dbReference>
<dbReference type="SUPFAM" id="SSF81606">
    <property type="entry name" value="PP2C-like"/>
    <property type="match status" value="1"/>
</dbReference>
<evidence type="ECO:0000259" key="1">
    <source>
        <dbReference type="PROSITE" id="PS51746"/>
    </source>
</evidence>
<dbReference type="Pfam" id="PF13672">
    <property type="entry name" value="PP2C_2"/>
    <property type="match status" value="1"/>
</dbReference>
<dbReference type="Proteomes" id="UP000651482">
    <property type="component" value="Unassembled WGS sequence"/>
</dbReference>
<dbReference type="PROSITE" id="PS51746">
    <property type="entry name" value="PPM_2"/>
    <property type="match status" value="1"/>
</dbReference>